<proteinExistence type="predicted"/>
<dbReference type="EMBL" id="QWEG01000002">
    <property type="protein sequence ID" value="RHW42761.1"/>
    <property type="molecule type" value="Genomic_DNA"/>
</dbReference>
<organism evidence="1 2">
    <name type="scientific">Neobacillus notoginsengisoli</name>
    <dbReference type="NCBI Taxonomy" id="1578198"/>
    <lineage>
        <taxon>Bacteria</taxon>
        <taxon>Bacillati</taxon>
        <taxon>Bacillota</taxon>
        <taxon>Bacilli</taxon>
        <taxon>Bacillales</taxon>
        <taxon>Bacillaceae</taxon>
        <taxon>Neobacillus</taxon>
    </lineage>
</organism>
<evidence type="ECO:0000313" key="1">
    <source>
        <dbReference type="EMBL" id="RHW42761.1"/>
    </source>
</evidence>
<gene>
    <name evidence="1" type="ORF">D1B31_04050</name>
</gene>
<keyword evidence="2" id="KW-1185">Reference proteome</keyword>
<reference evidence="1 2" key="1">
    <citation type="journal article" date="2017" name="Int. J. Syst. Evol. Microbiol.">
        <title>Bacillus notoginsengisoli sp. nov., a novel bacterium isolated from the rhizosphere of Panax notoginseng.</title>
        <authorList>
            <person name="Zhang M.Y."/>
            <person name="Cheng J."/>
            <person name="Cai Y."/>
            <person name="Zhang T.Y."/>
            <person name="Wu Y.Y."/>
            <person name="Manikprabhu D."/>
            <person name="Li W.J."/>
            <person name="Zhang Y.X."/>
        </authorList>
    </citation>
    <scope>NUCLEOTIDE SEQUENCE [LARGE SCALE GENOMIC DNA]</scope>
    <source>
        <strain evidence="1 2">JCM 30743</strain>
    </source>
</reference>
<dbReference type="AlphaFoldDB" id="A0A417YYF3"/>
<name>A0A417YYF3_9BACI</name>
<protein>
    <submittedName>
        <fullName evidence="1">Uncharacterized protein</fullName>
    </submittedName>
</protein>
<sequence>MYSFRTLRKGKAEGRFIRPFAKSCIIYHFSEIVKQKGWKYSTIGKDTHAVLCLMLVDFGKQ</sequence>
<accession>A0A417YYF3</accession>
<evidence type="ECO:0000313" key="2">
    <source>
        <dbReference type="Proteomes" id="UP000284416"/>
    </source>
</evidence>
<dbReference type="Proteomes" id="UP000284416">
    <property type="component" value="Unassembled WGS sequence"/>
</dbReference>
<comment type="caution">
    <text evidence="1">The sequence shown here is derived from an EMBL/GenBank/DDBJ whole genome shotgun (WGS) entry which is preliminary data.</text>
</comment>